<feature type="region of interest" description="Disordered" evidence="6">
    <location>
        <begin position="1"/>
        <end position="54"/>
    </location>
</feature>
<evidence type="ECO:0000256" key="3">
    <source>
        <dbReference type="ARBA" id="ARBA00023274"/>
    </source>
</evidence>
<dbReference type="NCBIfam" id="TIGR01071">
    <property type="entry name" value="rplO_bact"/>
    <property type="match status" value="1"/>
</dbReference>
<dbReference type="InterPro" id="IPR030878">
    <property type="entry name" value="Ribosomal_uL15"/>
</dbReference>
<dbReference type="GO" id="GO:0022625">
    <property type="term" value="C:cytosolic large ribosomal subunit"/>
    <property type="evidence" value="ECO:0007669"/>
    <property type="project" value="TreeGrafter"/>
</dbReference>
<keyword evidence="2 4" id="KW-0689">Ribosomal protein</keyword>
<dbReference type="InterPro" id="IPR036227">
    <property type="entry name" value="Ribosomal_uL15/eL18_sf"/>
</dbReference>
<dbReference type="GO" id="GO:0019843">
    <property type="term" value="F:rRNA binding"/>
    <property type="evidence" value="ECO:0007669"/>
    <property type="project" value="UniProtKB-UniRule"/>
</dbReference>
<dbReference type="SUPFAM" id="SSF52080">
    <property type="entry name" value="Ribosomal proteins L15p and L18e"/>
    <property type="match status" value="1"/>
</dbReference>
<dbReference type="EMBL" id="PCRF01000011">
    <property type="protein sequence ID" value="PIP16755.1"/>
    <property type="molecule type" value="Genomic_DNA"/>
</dbReference>
<dbReference type="Gene3D" id="3.100.10.10">
    <property type="match status" value="1"/>
</dbReference>
<dbReference type="Proteomes" id="UP000230392">
    <property type="component" value="Unassembled WGS sequence"/>
</dbReference>
<feature type="domain" description="Large ribosomal subunit protein uL15/eL18" evidence="7">
    <location>
        <begin position="76"/>
        <end position="142"/>
    </location>
</feature>
<keyword evidence="4" id="KW-0699">rRNA-binding</keyword>
<evidence type="ECO:0000313" key="9">
    <source>
        <dbReference type="Proteomes" id="UP000230392"/>
    </source>
</evidence>
<organism evidence="8 9">
    <name type="scientific">bacterium (Candidatus Ratteibacteria) CG23_combo_of_CG06-09_8_20_14_all_48_7</name>
    <dbReference type="NCBI Taxonomy" id="2014292"/>
    <lineage>
        <taxon>Bacteria</taxon>
        <taxon>Candidatus Ratteibacteria</taxon>
    </lineage>
</organism>
<comment type="similarity">
    <text evidence="1 4 5">Belongs to the universal ribosomal protein uL15 family.</text>
</comment>
<dbReference type="InterPro" id="IPR001196">
    <property type="entry name" value="Ribosomal_uL15_CS"/>
</dbReference>
<dbReference type="HAMAP" id="MF_01341">
    <property type="entry name" value="Ribosomal_uL15"/>
    <property type="match status" value="1"/>
</dbReference>
<feature type="compositionally biased region" description="Gly residues" evidence="6">
    <location>
        <begin position="42"/>
        <end position="52"/>
    </location>
</feature>
<dbReference type="GO" id="GO:0003735">
    <property type="term" value="F:structural constituent of ribosome"/>
    <property type="evidence" value="ECO:0007669"/>
    <property type="project" value="InterPro"/>
</dbReference>
<gene>
    <name evidence="4" type="primary">rplO</name>
    <name evidence="8" type="ORF">COX46_00240</name>
</gene>
<protein>
    <recommendedName>
        <fullName evidence="4">Large ribosomal subunit protein uL15</fullName>
    </recommendedName>
</protein>
<reference evidence="8 9" key="1">
    <citation type="submission" date="2017-09" db="EMBL/GenBank/DDBJ databases">
        <title>Depth-based differentiation of microbial function through sediment-hosted aquifers and enrichment of novel symbionts in the deep terrestrial subsurface.</title>
        <authorList>
            <person name="Probst A.J."/>
            <person name="Ladd B."/>
            <person name="Jarett J.K."/>
            <person name="Geller-Mcgrath D.E."/>
            <person name="Sieber C.M."/>
            <person name="Emerson J.B."/>
            <person name="Anantharaman K."/>
            <person name="Thomas B.C."/>
            <person name="Malmstrom R."/>
            <person name="Stieglmeier M."/>
            <person name="Klingl A."/>
            <person name="Woyke T."/>
            <person name="Ryan C.M."/>
            <person name="Banfield J.F."/>
        </authorList>
    </citation>
    <scope>NUCLEOTIDE SEQUENCE [LARGE SCALE GENOMIC DNA]</scope>
    <source>
        <strain evidence="8">CG23_combo_of_CG06-09_8_20_14_all_48_7</strain>
    </source>
</reference>
<comment type="function">
    <text evidence="4">Binds to the 23S rRNA.</text>
</comment>
<dbReference type="AlphaFoldDB" id="A0A2G9YBY9"/>
<comment type="subunit">
    <text evidence="4">Part of the 50S ribosomal subunit.</text>
</comment>
<evidence type="ECO:0000313" key="8">
    <source>
        <dbReference type="EMBL" id="PIP16755.1"/>
    </source>
</evidence>
<evidence type="ECO:0000256" key="1">
    <source>
        <dbReference type="ARBA" id="ARBA00007320"/>
    </source>
</evidence>
<dbReference type="PANTHER" id="PTHR12934:SF11">
    <property type="entry name" value="LARGE RIBOSOMAL SUBUNIT PROTEIN UL15M"/>
    <property type="match status" value="1"/>
</dbReference>
<dbReference type="PROSITE" id="PS00475">
    <property type="entry name" value="RIBOSOMAL_L15"/>
    <property type="match status" value="1"/>
</dbReference>
<dbReference type="Pfam" id="PF00828">
    <property type="entry name" value="Ribosomal_L27A"/>
    <property type="match status" value="1"/>
</dbReference>
<evidence type="ECO:0000259" key="7">
    <source>
        <dbReference type="Pfam" id="PF00828"/>
    </source>
</evidence>
<feature type="compositionally biased region" description="Basic residues" evidence="6">
    <location>
        <begin position="9"/>
        <end position="21"/>
    </location>
</feature>
<dbReference type="InterPro" id="IPR021131">
    <property type="entry name" value="Ribosomal_uL15/eL18"/>
</dbReference>
<dbReference type="PANTHER" id="PTHR12934">
    <property type="entry name" value="50S RIBOSOMAL PROTEIN L15"/>
    <property type="match status" value="1"/>
</dbReference>
<evidence type="ECO:0000256" key="6">
    <source>
        <dbReference type="SAM" id="MobiDB-lite"/>
    </source>
</evidence>
<keyword evidence="4" id="KW-0694">RNA-binding</keyword>
<sequence>MKLNEIGRPKRSNRPVKRRGRGGASGHGGTSTRGHKGQKARSGGGVRPGFEGGQMPLIRRIPKFGFTPLHKKSYQVLNLRDLNGFAKDSLIDEKTLRESGLIKSSLPVKILAEGELKVSLQFKVSAFSKKAIEKITSAGGQIISNPLK</sequence>
<name>A0A2G9YBY9_9BACT</name>
<evidence type="ECO:0000256" key="2">
    <source>
        <dbReference type="ARBA" id="ARBA00022980"/>
    </source>
</evidence>
<proteinExistence type="inferred from homology"/>
<feature type="compositionally biased region" description="Gly residues" evidence="6">
    <location>
        <begin position="22"/>
        <end position="31"/>
    </location>
</feature>
<evidence type="ECO:0000256" key="4">
    <source>
        <dbReference type="HAMAP-Rule" id="MF_01341"/>
    </source>
</evidence>
<comment type="caution">
    <text evidence="8">The sequence shown here is derived from an EMBL/GenBank/DDBJ whole genome shotgun (WGS) entry which is preliminary data.</text>
</comment>
<dbReference type="GO" id="GO:0006412">
    <property type="term" value="P:translation"/>
    <property type="evidence" value="ECO:0007669"/>
    <property type="project" value="UniProtKB-UniRule"/>
</dbReference>
<keyword evidence="3 4" id="KW-0687">Ribonucleoprotein</keyword>
<dbReference type="InterPro" id="IPR005749">
    <property type="entry name" value="Ribosomal_uL15_bac-type"/>
</dbReference>
<evidence type="ECO:0000256" key="5">
    <source>
        <dbReference type="RuleBase" id="RU003888"/>
    </source>
</evidence>
<accession>A0A2G9YBY9</accession>